<dbReference type="OrthoDB" id="1045822at2759"/>
<evidence type="ECO:0000256" key="1">
    <source>
        <dbReference type="ARBA" id="ARBA00009024"/>
    </source>
</evidence>
<sequence>VTMSYPMTSQPQAMQSYSTSKSDWNSEVMDCCEDMGICLCGAFVPWILACKVASDYGECCCLPCLGGALLAMRTGIRERHRISGSICNDCVCLTFCGPCTLCQMARELKARK</sequence>
<dbReference type="InterPro" id="IPR006461">
    <property type="entry name" value="PLAC_motif_containing"/>
</dbReference>
<evidence type="ECO:0000313" key="3">
    <source>
        <dbReference type="Proteomes" id="UP000228934"/>
    </source>
</evidence>
<accession>A0A2G9S046</accession>
<dbReference type="Pfam" id="PF04749">
    <property type="entry name" value="PLAC8"/>
    <property type="match status" value="1"/>
</dbReference>
<evidence type="ECO:0000313" key="2">
    <source>
        <dbReference type="EMBL" id="PIO32843.1"/>
    </source>
</evidence>
<feature type="non-terminal residue" evidence="2">
    <location>
        <position position="1"/>
    </location>
</feature>
<reference evidence="3" key="1">
    <citation type="journal article" date="2017" name="Nat. Commun.">
        <title>The North American bullfrog draft genome provides insight into hormonal regulation of long noncoding RNA.</title>
        <authorList>
            <person name="Hammond S.A."/>
            <person name="Warren R.L."/>
            <person name="Vandervalk B.P."/>
            <person name="Kucuk E."/>
            <person name="Khan H."/>
            <person name="Gibb E.A."/>
            <person name="Pandoh P."/>
            <person name="Kirk H."/>
            <person name="Zhao Y."/>
            <person name="Jones M."/>
            <person name="Mungall A.J."/>
            <person name="Coope R."/>
            <person name="Pleasance S."/>
            <person name="Moore R.A."/>
            <person name="Holt R.A."/>
            <person name="Round J.M."/>
            <person name="Ohora S."/>
            <person name="Walle B.V."/>
            <person name="Veldhoen N."/>
            <person name="Helbing C.C."/>
            <person name="Birol I."/>
        </authorList>
    </citation>
    <scope>NUCLEOTIDE SEQUENCE [LARGE SCALE GENOMIC DNA]</scope>
</reference>
<name>A0A2G9S046_AQUCT</name>
<dbReference type="EMBL" id="KV929676">
    <property type="protein sequence ID" value="PIO32843.1"/>
    <property type="molecule type" value="Genomic_DNA"/>
</dbReference>
<proteinExistence type="inferred from homology"/>
<protein>
    <recommendedName>
        <fullName evidence="4">Cornifelin</fullName>
    </recommendedName>
</protein>
<dbReference type="NCBIfam" id="TIGR01571">
    <property type="entry name" value="A_thal_Cys_rich"/>
    <property type="match status" value="1"/>
</dbReference>
<comment type="similarity">
    <text evidence="1">Belongs to the cornifelin family.</text>
</comment>
<dbReference type="PANTHER" id="PTHR15907">
    <property type="entry name" value="DUF614 FAMILY PROTEIN-RELATED"/>
    <property type="match status" value="1"/>
</dbReference>
<gene>
    <name evidence="2" type="ORF">AB205_0219990</name>
</gene>
<organism evidence="2 3">
    <name type="scientific">Aquarana catesbeiana</name>
    <name type="common">American bullfrog</name>
    <name type="synonym">Rana catesbeiana</name>
    <dbReference type="NCBI Taxonomy" id="8400"/>
    <lineage>
        <taxon>Eukaryota</taxon>
        <taxon>Metazoa</taxon>
        <taxon>Chordata</taxon>
        <taxon>Craniata</taxon>
        <taxon>Vertebrata</taxon>
        <taxon>Euteleostomi</taxon>
        <taxon>Amphibia</taxon>
        <taxon>Batrachia</taxon>
        <taxon>Anura</taxon>
        <taxon>Neobatrachia</taxon>
        <taxon>Ranoidea</taxon>
        <taxon>Ranidae</taxon>
        <taxon>Aquarana</taxon>
    </lineage>
</organism>
<evidence type="ECO:0008006" key="4">
    <source>
        <dbReference type="Google" id="ProtNLM"/>
    </source>
</evidence>
<keyword evidence="3" id="KW-1185">Reference proteome</keyword>
<dbReference type="AlphaFoldDB" id="A0A2G9S046"/>
<dbReference type="Proteomes" id="UP000228934">
    <property type="component" value="Unassembled WGS sequence"/>
</dbReference>